<dbReference type="PANTHER" id="PTHR41795:SF1">
    <property type="entry name" value="EXOPOLYSACCHARIDE SYNTHESIS PROTEIN"/>
    <property type="match status" value="1"/>
</dbReference>
<evidence type="ECO:0008006" key="5">
    <source>
        <dbReference type="Google" id="ProtNLM"/>
    </source>
</evidence>
<dbReference type="AlphaFoldDB" id="A0A258FG44"/>
<dbReference type="Pfam" id="PF06055">
    <property type="entry name" value="ExoD"/>
    <property type="match status" value="1"/>
</dbReference>
<proteinExistence type="predicted"/>
<keyword evidence="2" id="KW-0812">Transmembrane</keyword>
<dbReference type="InterPro" id="IPR010331">
    <property type="entry name" value="ExoD"/>
</dbReference>
<dbReference type="EMBL" id="NCEB01000039">
    <property type="protein sequence ID" value="OYX30783.1"/>
    <property type="molecule type" value="Genomic_DNA"/>
</dbReference>
<dbReference type="Proteomes" id="UP000215595">
    <property type="component" value="Unassembled WGS sequence"/>
</dbReference>
<accession>A0A258FG44</accession>
<sequence>MLSGGRLGSGLDHEHKALPDPSQMPDYDYQSDVRPFSRVLEDIGAKEDEKLYLGELVNAFGERGFGALMVFFGLVNAIASPIPGSTTVLGAPMLLICLQVAFRRDQLWMPKWALRSSLPRENFRGVVARVRKPLGIIERLSKPRLGFMSSEAAEVLIGVTASILSILVMLPLFGANLFPSLFIALFGFGLMQRDGVAIGVAWVGVAGFGVFVWVAWELISRLFLASTGMWQSAWQWVVALFGG</sequence>
<name>A0A258FG44_9CAUL</name>
<keyword evidence="2" id="KW-0472">Membrane</keyword>
<feature type="transmembrane region" description="Helical" evidence="2">
    <location>
        <begin position="195"/>
        <end position="216"/>
    </location>
</feature>
<evidence type="ECO:0000313" key="3">
    <source>
        <dbReference type="EMBL" id="OYX30783.1"/>
    </source>
</evidence>
<feature type="region of interest" description="Disordered" evidence="1">
    <location>
        <begin position="1"/>
        <end position="25"/>
    </location>
</feature>
<comment type="caution">
    <text evidence="3">The sequence shown here is derived from an EMBL/GenBank/DDBJ whole genome shotgun (WGS) entry which is preliminary data.</text>
</comment>
<reference evidence="3 4" key="1">
    <citation type="submission" date="2017-03" db="EMBL/GenBank/DDBJ databases">
        <title>Lifting the veil on microbial sulfur biogeochemistry in mining wastewaters.</title>
        <authorList>
            <person name="Kantor R.S."/>
            <person name="Colenbrander Nelson T."/>
            <person name="Marshall S."/>
            <person name="Bennett D."/>
            <person name="Apte S."/>
            <person name="Camacho D."/>
            <person name="Thomas B.C."/>
            <person name="Warren L.A."/>
            <person name="Banfield J.F."/>
        </authorList>
    </citation>
    <scope>NUCLEOTIDE SEQUENCE [LARGE SCALE GENOMIC DNA]</scope>
    <source>
        <strain evidence="3">32-69-9</strain>
    </source>
</reference>
<keyword evidence="2" id="KW-1133">Transmembrane helix</keyword>
<organism evidence="3 4">
    <name type="scientific">Brevundimonas subvibrioides</name>
    <dbReference type="NCBI Taxonomy" id="74313"/>
    <lineage>
        <taxon>Bacteria</taxon>
        <taxon>Pseudomonadati</taxon>
        <taxon>Pseudomonadota</taxon>
        <taxon>Alphaproteobacteria</taxon>
        <taxon>Caulobacterales</taxon>
        <taxon>Caulobacteraceae</taxon>
        <taxon>Brevundimonas</taxon>
    </lineage>
</organism>
<evidence type="ECO:0000256" key="1">
    <source>
        <dbReference type="SAM" id="MobiDB-lite"/>
    </source>
</evidence>
<gene>
    <name evidence="3" type="ORF">B7Z01_13820</name>
</gene>
<dbReference type="PANTHER" id="PTHR41795">
    <property type="entry name" value="EXOPOLYSACCHARIDE SYNTHESIS PROTEIN"/>
    <property type="match status" value="1"/>
</dbReference>
<evidence type="ECO:0000256" key="2">
    <source>
        <dbReference type="SAM" id="Phobius"/>
    </source>
</evidence>
<evidence type="ECO:0000313" key="4">
    <source>
        <dbReference type="Proteomes" id="UP000215595"/>
    </source>
</evidence>
<protein>
    <recommendedName>
        <fullName evidence="5">Exopolysaccharide synthesis ExoD</fullName>
    </recommendedName>
</protein>